<accession>A0A1H9VBP3</accession>
<protein>
    <recommendedName>
        <fullName evidence="3">TonB dependent receptor</fullName>
    </recommendedName>
</protein>
<gene>
    <name evidence="1" type="ORF">SAMN04488023_1412</name>
</gene>
<evidence type="ECO:0008006" key="3">
    <source>
        <dbReference type="Google" id="ProtNLM"/>
    </source>
</evidence>
<name>A0A1H9VBP3_9SPHI</name>
<keyword evidence="2" id="KW-1185">Reference proteome</keyword>
<reference evidence="1 2" key="1">
    <citation type="submission" date="2016-10" db="EMBL/GenBank/DDBJ databases">
        <authorList>
            <person name="de Groot N.N."/>
        </authorList>
    </citation>
    <scope>NUCLEOTIDE SEQUENCE [LARGE SCALE GENOMIC DNA]</scope>
    <source>
        <strain evidence="1 2">DSM 18610</strain>
    </source>
</reference>
<organism evidence="1 2">
    <name type="scientific">Pedobacter rhizosphaerae</name>
    <dbReference type="NCBI Taxonomy" id="390241"/>
    <lineage>
        <taxon>Bacteria</taxon>
        <taxon>Pseudomonadati</taxon>
        <taxon>Bacteroidota</taxon>
        <taxon>Sphingobacteriia</taxon>
        <taxon>Sphingobacteriales</taxon>
        <taxon>Sphingobacteriaceae</taxon>
        <taxon>Pedobacter</taxon>
    </lineage>
</organism>
<dbReference type="STRING" id="390241.SAMN04488023_1412"/>
<evidence type="ECO:0000313" key="1">
    <source>
        <dbReference type="EMBL" id="SES19230.1"/>
    </source>
</evidence>
<sequence length="171" mass="19256">MTFGDVSMTFSPYSLNGHQFRGFGFDLSPKGSWRLSAMLGRLSKAVEQHSEVNNVLPSYKKMGYGVKLNFEKAKYMLGLNLFQAKDNLNSFPKSLDSLMISPQENLVIGAEVRIRPLKGLELSSELATSALTRDSRDSTPKPRHTNFLGWLSKANHTTSFYTAFKMQMNYT</sequence>
<evidence type="ECO:0000313" key="2">
    <source>
        <dbReference type="Proteomes" id="UP000199572"/>
    </source>
</evidence>
<dbReference type="Proteomes" id="UP000199572">
    <property type="component" value="Unassembled WGS sequence"/>
</dbReference>
<dbReference type="AlphaFoldDB" id="A0A1H9VBP3"/>
<dbReference type="EMBL" id="FOGG01000041">
    <property type="protein sequence ID" value="SES19230.1"/>
    <property type="molecule type" value="Genomic_DNA"/>
</dbReference>
<proteinExistence type="predicted"/>